<dbReference type="InterPro" id="IPR013154">
    <property type="entry name" value="ADH-like_N"/>
</dbReference>
<dbReference type="PANTHER" id="PTHR43401:SF2">
    <property type="entry name" value="L-THREONINE 3-DEHYDROGENASE"/>
    <property type="match status" value="1"/>
</dbReference>
<gene>
    <name evidence="8" type="ORF">HEB94_009343</name>
</gene>
<dbReference type="InterPro" id="IPR020843">
    <property type="entry name" value="ER"/>
</dbReference>
<feature type="region of interest" description="Disordered" evidence="6">
    <location>
        <begin position="1"/>
        <end position="26"/>
    </location>
</feature>
<dbReference type="PANTHER" id="PTHR43401">
    <property type="entry name" value="L-THREONINE 3-DEHYDROGENASE"/>
    <property type="match status" value="1"/>
</dbReference>
<evidence type="ECO:0000313" key="9">
    <source>
        <dbReference type="Proteomes" id="UP000638648"/>
    </source>
</evidence>
<dbReference type="Gene3D" id="3.90.180.10">
    <property type="entry name" value="Medium-chain alcohol dehydrogenases, catalytic domain"/>
    <property type="match status" value="1"/>
</dbReference>
<evidence type="ECO:0000256" key="4">
    <source>
        <dbReference type="ARBA" id="ARBA00023002"/>
    </source>
</evidence>
<dbReference type="SUPFAM" id="SSF50129">
    <property type="entry name" value="GroES-like"/>
    <property type="match status" value="1"/>
</dbReference>
<evidence type="ECO:0000256" key="2">
    <source>
        <dbReference type="ARBA" id="ARBA00022723"/>
    </source>
</evidence>
<feature type="compositionally biased region" description="Polar residues" evidence="6">
    <location>
        <begin position="1"/>
        <end position="10"/>
    </location>
</feature>
<reference evidence="8" key="1">
    <citation type="submission" date="2020-10" db="EMBL/GenBank/DDBJ databases">
        <title>Sequencing the genomes of 1000 actinobacteria strains.</title>
        <authorList>
            <person name="Klenk H.-P."/>
        </authorList>
    </citation>
    <scope>NUCLEOTIDE SEQUENCE</scope>
    <source>
        <strain evidence="8">DSM 45354</strain>
    </source>
</reference>
<accession>A0A927RHR4</accession>
<proteinExistence type="inferred from homology"/>
<dbReference type="AlphaFoldDB" id="A0A927RHR4"/>
<dbReference type="EMBL" id="JADBEM010000001">
    <property type="protein sequence ID" value="MBE1612495.1"/>
    <property type="molecule type" value="Genomic_DNA"/>
</dbReference>
<evidence type="ECO:0000313" key="8">
    <source>
        <dbReference type="EMBL" id="MBE1612495.1"/>
    </source>
</evidence>
<evidence type="ECO:0000256" key="5">
    <source>
        <dbReference type="RuleBase" id="RU361277"/>
    </source>
</evidence>
<comment type="similarity">
    <text evidence="5">Belongs to the zinc-containing alcohol dehydrogenase family.</text>
</comment>
<evidence type="ECO:0000259" key="7">
    <source>
        <dbReference type="SMART" id="SM00829"/>
    </source>
</evidence>
<keyword evidence="9" id="KW-1185">Reference proteome</keyword>
<evidence type="ECO:0000256" key="6">
    <source>
        <dbReference type="SAM" id="MobiDB-lite"/>
    </source>
</evidence>
<dbReference type="Proteomes" id="UP000638648">
    <property type="component" value="Unassembled WGS sequence"/>
</dbReference>
<feature type="domain" description="Enoyl reductase (ER)" evidence="7">
    <location>
        <begin position="15"/>
        <end position="341"/>
    </location>
</feature>
<dbReference type="SMART" id="SM00829">
    <property type="entry name" value="PKS_ER"/>
    <property type="match status" value="1"/>
</dbReference>
<evidence type="ECO:0000256" key="3">
    <source>
        <dbReference type="ARBA" id="ARBA00022833"/>
    </source>
</evidence>
<dbReference type="InterPro" id="IPR050129">
    <property type="entry name" value="Zn_alcohol_dh"/>
</dbReference>
<keyword evidence="4" id="KW-0560">Oxidoreductase</keyword>
<dbReference type="InterPro" id="IPR013149">
    <property type="entry name" value="ADH-like_C"/>
</dbReference>
<organism evidence="8 9">
    <name type="scientific">Actinopolymorpha pittospori</name>
    <dbReference type="NCBI Taxonomy" id="648752"/>
    <lineage>
        <taxon>Bacteria</taxon>
        <taxon>Bacillati</taxon>
        <taxon>Actinomycetota</taxon>
        <taxon>Actinomycetes</taxon>
        <taxon>Propionibacteriales</taxon>
        <taxon>Actinopolymorphaceae</taxon>
        <taxon>Actinopolymorpha</taxon>
    </lineage>
</organism>
<dbReference type="PROSITE" id="PS00059">
    <property type="entry name" value="ADH_ZINC"/>
    <property type="match status" value="1"/>
</dbReference>
<dbReference type="SUPFAM" id="SSF51735">
    <property type="entry name" value="NAD(P)-binding Rossmann-fold domains"/>
    <property type="match status" value="1"/>
</dbReference>
<feature type="compositionally biased region" description="Basic and acidic residues" evidence="6">
    <location>
        <begin position="15"/>
        <end position="25"/>
    </location>
</feature>
<comment type="cofactor">
    <cofactor evidence="1 5">
        <name>Zn(2+)</name>
        <dbReference type="ChEBI" id="CHEBI:29105"/>
    </cofactor>
</comment>
<keyword evidence="2 5" id="KW-0479">Metal-binding</keyword>
<sequence length="343" mass="35167">METIPATNPSVVVRGPDDFTLEDRPLSSPGPGEVLVRVGAAGICGSDVELFAGTRPAAYVRYPVVPGHEWSGSIAAVGADVDGLDVGDPVVAQGFRNCGRCPRCREGATNLCEAGYAETGFTHPGAFSHYVAVPARLVHRLRPGADLEAAALLEPSACVLEGIRAAAPAVGSRVAVVGTGTLSLVATQVLAAYSPSELVLIGDSPSGRELGIAWGATRCVSNAEALEPGWTCEADVVFEAGSRPTSAKAALAASRRGATVVLEGIPGEPAAGDLTDIVLKHLSVQGVFGASAAAWEHVVTMFNAGLLDLAPLVSHRYAVTDVASALATLRARPADLRKVLLLP</sequence>
<protein>
    <submittedName>
        <fullName evidence="8">Threonine dehydrogenase-like Zn-dependent dehydrogenase</fullName>
    </submittedName>
</protein>
<name>A0A927RHR4_9ACTN</name>
<dbReference type="InterPro" id="IPR002328">
    <property type="entry name" value="ADH_Zn_CS"/>
</dbReference>
<dbReference type="GO" id="GO:0008270">
    <property type="term" value="F:zinc ion binding"/>
    <property type="evidence" value="ECO:0007669"/>
    <property type="project" value="InterPro"/>
</dbReference>
<evidence type="ECO:0000256" key="1">
    <source>
        <dbReference type="ARBA" id="ARBA00001947"/>
    </source>
</evidence>
<keyword evidence="3 5" id="KW-0862">Zinc</keyword>
<dbReference type="Pfam" id="PF08240">
    <property type="entry name" value="ADH_N"/>
    <property type="match status" value="1"/>
</dbReference>
<dbReference type="InterPro" id="IPR011032">
    <property type="entry name" value="GroES-like_sf"/>
</dbReference>
<dbReference type="Gene3D" id="3.40.50.720">
    <property type="entry name" value="NAD(P)-binding Rossmann-like Domain"/>
    <property type="match status" value="1"/>
</dbReference>
<dbReference type="GO" id="GO:0016491">
    <property type="term" value="F:oxidoreductase activity"/>
    <property type="evidence" value="ECO:0007669"/>
    <property type="project" value="UniProtKB-KW"/>
</dbReference>
<comment type="caution">
    <text evidence="8">The sequence shown here is derived from an EMBL/GenBank/DDBJ whole genome shotgun (WGS) entry which is preliminary data.</text>
</comment>
<dbReference type="Pfam" id="PF00107">
    <property type="entry name" value="ADH_zinc_N"/>
    <property type="match status" value="1"/>
</dbReference>
<dbReference type="RefSeq" id="WP_192755532.1">
    <property type="nucleotide sequence ID" value="NZ_BAABJL010000194.1"/>
</dbReference>
<dbReference type="InterPro" id="IPR036291">
    <property type="entry name" value="NAD(P)-bd_dom_sf"/>
</dbReference>